<evidence type="ECO:0000313" key="2">
    <source>
        <dbReference type="EMBL" id="CSC11946.1"/>
    </source>
</evidence>
<feature type="compositionally biased region" description="Low complexity" evidence="1">
    <location>
        <begin position="1"/>
        <end position="19"/>
    </location>
</feature>
<reference evidence="2 3" key="1">
    <citation type="submission" date="2015-07" db="EMBL/GenBank/DDBJ databases">
        <authorList>
            <consortium name="Pathogen Informatics"/>
        </authorList>
    </citation>
    <scope>NUCLEOTIDE SEQUENCE [LARGE SCALE GENOMIC DNA]</scope>
    <source>
        <strain evidence="2 3">A325</strain>
    </source>
</reference>
<dbReference type="EMBL" id="CWQJ01000009">
    <property type="protein sequence ID" value="CSC11946.1"/>
    <property type="molecule type" value="Genomic_DNA"/>
</dbReference>
<sequence length="70" mass="7776">MVEIVPTNNTTNGTVPHNPQSRTQLTNRPIPAINCKKSAKRSMLCEPIFLTKRPLIVVSAIIATILRPNR</sequence>
<feature type="region of interest" description="Disordered" evidence="1">
    <location>
        <begin position="1"/>
        <end position="27"/>
    </location>
</feature>
<dbReference type="AlphaFoldDB" id="A0A655XFH5"/>
<gene>
    <name evidence="2" type="ORF">ERS013201_01847</name>
</gene>
<name>A0A655XFH5_VIBCL</name>
<accession>A0A655XFH5</accession>
<dbReference type="Proteomes" id="UP000046067">
    <property type="component" value="Unassembled WGS sequence"/>
</dbReference>
<protein>
    <submittedName>
        <fullName evidence="2">Uncharacterized protein</fullName>
    </submittedName>
</protein>
<proteinExistence type="predicted"/>
<evidence type="ECO:0000256" key="1">
    <source>
        <dbReference type="SAM" id="MobiDB-lite"/>
    </source>
</evidence>
<organism evidence="2 3">
    <name type="scientific">Vibrio cholerae</name>
    <dbReference type="NCBI Taxonomy" id="666"/>
    <lineage>
        <taxon>Bacteria</taxon>
        <taxon>Pseudomonadati</taxon>
        <taxon>Pseudomonadota</taxon>
        <taxon>Gammaproteobacteria</taxon>
        <taxon>Vibrionales</taxon>
        <taxon>Vibrionaceae</taxon>
        <taxon>Vibrio</taxon>
    </lineage>
</organism>
<evidence type="ECO:0000313" key="3">
    <source>
        <dbReference type="Proteomes" id="UP000046067"/>
    </source>
</evidence>